<dbReference type="InterPro" id="IPR036465">
    <property type="entry name" value="vWFA_dom_sf"/>
</dbReference>
<accession>A0A2Z3HCQ8</accession>
<gene>
    <name evidence="1" type="ORF">C1280_29620</name>
</gene>
<proteinExistence type="predicted"/>
<evidence type="ECO:0000313" key="2">
    <source>
        <dbReference type="Proteomes" id="UP000245802"/>
    </source>
</evidence>
<name>A0A2Z3HCQ8_9BACT</name>
<dbReference type="EMBL" id="CP025958">
    <property type="protein sequence ID" value="AWM40735.1"/>
    <property type="molecule type" value="Genomic_DNA"/>
</dbReference>
<dbReference type="Proteomes" id="UP000245802">
    <property type="component" value="Chromosome"/>
</dbReference>
<dbReference type="RefSeq" id="WP_010047260.1">
    <property type="nucleotide sequence ID" value="NZ_CP025958.1"/>
</dbReference>
<dbReference type="SUPFAM" id="SSF53300">
    <property type="entry name" value="vWA-like"/>
    <property type="match status" value="1"/>
</dbReference>
<dbReference type="OrthoDB" id="7605323at2"/>
<dbReference type="Gene3D" id="3.40.50.410">
    <property type="entry name" value="von Willebrand factor, type A domain"/>
    <property type="match status" value="1"/>
</dbReference>
<organism evidence="1 2">
    <name type="scientific">Gemmata obscuriglobus</name>
    <dbReference type="NCBI Taxonomy" id="114"/>
    <lineage>
        <taxon>Bacteria</taxon>
        <taxon>Pseudomonadati</taxon>
        <taxon>Planctomycetota</taxon>
        <taxon>Planctomycetia</taxon>
        <taxon>Gemmatales</taxon>
        <taxon>Gemmataceae</taxon>
        <taxon>Gemmata</taxon>
    </lineage>
</organism>
<evidence type="ECO:0008006" key="3">
    <source>
        <dbReference type="Google" id="ProtNLM"/>
    </source>
</evidence>
<evidence type="ECO:0000313" key="1">
    <source>
        <dbReference type="EMBL" id="AWM40735.1"/>
    </source>
</evidence>
<sequence length="298" mass="32404">MPYDMQIDRSNPGCIVFLVDLSNSMLDGIAGTQRAKMDTVSTAINRFFQELITSCEKGEEKPRNYFDVGLIGYTTDANGVAIVRPLFQLGLAGRDLVSISELYDHPLEIEQRRKKEFVDDGAGGLTEVERQIAFPVWFRSPAPTEMFGTPMCTALGYGKQVLQAWIDAHPNSFPPMVINLTDGESTDGIPVPFAEDLKALATADGSVLLFNCHLSGRDAQPVFLPSTESALPDEYARDLFGMSSPLPDKLRHMAEVKGISAPLGCKAMAFNADAVSLLKLLNVGTQVVAAATLPPHLR</sequence>
<protein>
    <recommendedName>
        <fullName evidence="3">VWA domain-containing protein</fullName>
    </recommendedName>
</protein>
<dbReference type="AlphaFoldDB" id="A0A2Z3HCQ8"/>
<reference evidence="1 2" key="1">
    <citation type="submission" date="2018-01" db="EMBL/GenBank/DDBJ databases">
        <title>G. obscuriglobus.</title>
        <authorList>
            <person name="Franke J."/>
            <person name="Blomberg W."/>
            <person name="Selmecki A."/>
        </authorList>
    </citation>
    <scope>NUCLEOTIDE SEQUENCE [LARGE SCALE GENOMIC DNA]</scope>
    <source>
        <strain evidence="1 2">DSM 5831</strain>
    </source>
</reference>
<keyword evidence="2" id="KW-1185">Reference proteome</keyword>
<dbReference type="KEGG" id="gog:C1280_29620"/>